<feature type="region of interest" description="Disordered" evidence="1">
    <location>
        <begin position="735"/>
        <end position="778"/>
    </location>
</feature>
<dbReference type="AlphaFoldDB" id="A0A1L7TJW1"/>
<protein>
    <recommendedName>
        <fullName evidence="4">CCHC-type domain-containing protein</fullName>
    </recommendedName>
</protein>
<dbReference type="RefSeq" id="XP_041683748.1">
    <property type="nucleotide sequence ID" value="XM_041833378.1"/>
</dbReference>
<feature type="compositionally biased region" description="Polar residues" evidence="1">
    <location>
        <begin position="80"/>
        <end position="89"/>
    </location>
</feature>
<dbReference type="VEuPathDB" id="FungiDB:FMAN_13857"/>
<evidence type="ECO:0000256" key="1">
    <source>
        <dbReference type="SAM" id="MobiDB-lite"/>
    </source>
</evidence>
<dbReference type="GeneID" id="65093106"/>
<evidence type="ECO:0000313" key="2">
    <source>
        <dbReference type="EMBL" id="CVK95935.1"/>
    </source>
</evidence>
<comment type="caution">
    <text evidence="2">The sequence shown here is derived from an EMBL/GenBank/DDBJ whole genome shotgun (WGS) entry which is preliminary data.</text>
</comment>
<feature type="compositionally biased region" description="Low complexity" evidence="1">
    <location>
        <begin position="767"/>
        <end position="776"/>
    </location>
</feature>
<feature type="compositionally biased region" description="Basic and acidic residues" evidence="1">
    <location>
        <begin position="741"/>
        <end position="758"/>
    </location>
</feature>
<gene>
    <name evidence="2" type="ORF">FMAN_13857</name>
</gene>
<evidence type="ECO:0000313" key="3">
    <source>
        <dbReference type="Proteomes" id="UP000184255"/>
    </source>
</evidence>
<feature type="region of interest" description="Disordered" evidence="1">
    <location>
        <begin position="52"/>
        <end position="89"/>
    </location>
</feature>
<sequence length="1001" mass="112238">MGSIYLEDRYCRAKGCGRTKCDHCSYCHHRGHSIHQCPLATPCKFCGDKSHKTERCPNGDRATPVTFKHGRLPRNEPRNQSRNQSRNQTSFLRIQSREGDLSYNITLTPPSHDSLAWLDVPSEVREVDISCPAVVLQKDLVFPDLTKLCRSVIAEILSNRLPGVTPSQRDVIQCKLGSRDLAAYLISFVCPEIKHLQGKLVTRERLGIIKDLQIKDGNDWSGTSMGYLDYVTDSRNPGYIRMYVGQSLEARRRLFSQHSQSMLRGDTSCLHYFVVWLGNGRRTANFIRLWEFPRGEGDSDTMGDIIQRNILEAVLCRAFSTHHGSLTTCDNESGLASGYGLNVMTPLAQASAVGDYLQSFRSAAKAKTMQHILPNDGIGRSLPVYKDCLRAAVGEGYFQALSDFFALNHPPDVDATATSPVAKFAGNLSAKIGVLLDYSMVSAAEDYSKTSHQIPNQENKIPWQIRGFGFDASNVLVWTYDFMPFTTLQESCPTGVTPCSSRNGSHRTLVEASRVKIVLLCGPRAEQVIRGEFQNLTKSELHLRYNFTIYFDDNCPRLFIRCPELPSRPSAVPYHHNSKIGEAVRFAAKMTGVEGLRTAFLETSTVIQYILCQIKAERLGTAKPMTTQTIPEGVKFWLLNRGFRGLDDISQLEKLSGTLSRGLLVVLHGRAKLAREGKIRSNWLWRQLHLKRGKQEVRAYERFDPEMYALARAFYSELAALSDKEVLESCSSRAPDAGVISKDHHDKDDNHHGEEKYENVPTATTDLSSALQSSLSEEPEMGDLAATIDPAIIASITNGDNYPLANMFKAENQRKTVSDKPRCSGVSKWTEEAERYKVTPYRYNLPNSTRYKHRRISVGHCRILFDINLKVKDDVVDVWIEISPHNSTHPNHYATSALPKDPATRLAFLVVYTDGTTYQEVKAYAFFHGYSAACRANTLVDYIDKGKEDEDIALTPRRYLDIRRVRAIQSSGLGVIAKGGFTDDLLGLDREGDDGNKNEDE</sequence>
<dbReference type="EMBL" id="FCQH01000007">
    <property type="protein sequence ID" value="CVK95935.1"/>
    <property type="molecule type" value="Genomic_DNA"/>
</dbReference>
<accession>A0A1L7TJW1</accession>
<keyword evidence="3" id="KW-1185">Reference proteome</keyword>
<dbReference type="Proteomes" id="UP000184255">
    <property type="component" value="Unassembled WGS sequence"/>
</dbReference>
<name>A0A1L7TJW1_FUSMA</name>
<organism evidence="2 3">
    <name type="scientific">Fusarium mangiferae</name>
    <name type="common">Mango malformation disease fungus</name>
    <dbReference type="NCBI Taxonomy" id="192010"/>
    <lineage>
        <taxon>Eukaryota</taxon>
        <taxon>Fungi</taxon>
        <taxon>Dikarya</taxon>
        <taxon>Ascomycota</taxon>
        <taxon>Pezizomycotina</taxon>
        <taxon>Sordariomycetes</taxon>
        <taxon>Hypocreomycetidae</taxon>
        <taxon>Hypocreales</taxon>
        <taxon>Nectriaceae</taxon>
        <taxon>Fusarium</taxon>
        <taxon>Fusarium fujikuroi species complex</taxon>
    </lineage>
</organism>
<evidence type="ECO:0008006" key="4">
    <source>
        <dbReference type="Google" id="ProtNLM"/>
    </source>
</evidence>
<reference evidence="3" key="1">
    <citation type="journal article" date="2016" name="Genome Biol. Evol.">
        <title>Comparative 'omics' of the Fusarium fujikuroi species complex highlights differences in genetic potential and metabolite synthesis.</title>
        <authorList>
            <person name="Niehaus E.-M."/>
            <person name="Muensterkoetter M."/>
            <person name="Proctor R.H."/>
            <person name="Brown D.W."/>
            <person name="Sharon A."/>
            <person name="Idan Y."/>
            <person name="Oren-Young L."/>
            <person name="Sieber C.M."/>
            <person name="Novak O."/>
            <person name="Pencik A."/>
            <person name="Tarkowska D."/>
            <person name="Hromadova K."/>
            <person name="Freeman S."/>
            <person name="Maymon M."/>
            <person name="Elazar M."/>
            <person name="Youssef S.A."/>
            <person name="El-Shabrawy E.S.M."/>
            <person name="Shalaby A.B.A."/>
            <person name="Houterman P."/>
            <person name="Brock N.L."/>
            <person name="Burkhardt I."/>
            <person name="Tsavkelova E.A."/>
            <person name="Dickschat J.S."/>
            <person name="Galuszka P."/>
            <person name="Gueldener U."/>
            <person name="Tudzynski B."/>
        </authorList>
    </citation>
    <scope>NUCLEOTIDE SEQUENCE [LARGE SCALE GENOMIC DNA]</scope>
    <source>
        <strain evidence="3">MRC7560</strain>
    </source>
</reference>
<proteinExistence type="predicted"/>